<evidence type="ECO:0000313" key="1">
    <source>
        <dbReference type="EMBL" id="GBQ08549.1"/>
    </source>
</evidence>
<evidence type="ECO:0000313" key="2">
    <source>
        <dbReference type="Proteomes" id="UP001062901"/>
    </source>
</evidence>
<name>A0ABQ0P0T9_9PROT</name>
<accession>A0ABQ0P0T9</accession>
<comment type="caution">
    <text evidence="1">The sequence shown here is derived from an EMBL/GenBank/DDBJ whole genome shotgun (WGS) entry which is preliminary data.</text>
</comment>
<protein>
    <recommendedName>
        <fullName evidence="3">DUF3465 domain-containing protein</fullName>
    </recommendedName>
</protein>
<sequence length="188" mass="20947">MPYKDSPASRVGKGIYVSKEAIMRLFHPSLAVLSLVGLALAMPGEALAGPPAGAVMPTQCDNAHFLRDQSAFAQQFSYHRTAYGLHSDLPEHMCGQVTKVFRARRSRSGWHGYFMMSVGSGEPVRVVSNLDEMHAPSWPWVKVGDHVEVQGRYYYDGPRRQGVDWTHHGTSRNWPWAGFVAVNGQSYQ</sequence>
<gene>
    <name evidence="1" type="ORF">AA15669_1806</name>
</gene>
<dbReference type="Proteomes" id="UP001062901">
    <property type="component" value="Unassembled WGS sequence"/>
</dbReference>
<proteinExistence type="predicted"/>
<dbReference type="EMBL" id="BAQD01000124">
    <property type="protein sequence ID" value="GBQ08549.1"/>
    <property type="molecule type" value="Genomic_DNA"/>
</dbReference>
<reference evidence="1" key="1">
    <citation type="submission" date="2013-04" db="EMBL/GenBank/DDBJ databases">
        <title>The genome sequencing project of 58 acetic acid bacteria.</title>
        <authorList>
            <person name="Okamoto-Kainuma A."/>
            <person name="Ishikawa M."/>
            <person name="Umino S."/>
            <person name="Koizumi Y."/>
            <person name="Shiwa Y."/>
            <person name="Yoshikawa H."/>
            <person name="Matsutani M."/>
            <person name="Matsushita K."/>
        </authorList>
    </citation>
    <scope>NUCLEOTIDE SEQUENCE</scope>
    <source>
        <strain evidence="1">DSM 15669</strain>
    </source>
</reference>
<evidence type="ECO:0008006" key="3">
    <source>
        <dbReference type="Google" id="ProtNLM"/>
    </source>
</evidence>
<organism evidence="1 2">
    <name type="scientific">Saccharibacter floricola DSM 15669</name>
    <dbReference type="NCBI Taxonomy" id="1123227"/>
    <lineage>
        <taxon>Bacteria</taxon>
        <taxon>Pseudomonadati</taxon>
        <taxon>Pseudomonadota</taxon>
        <taxon>Alphaproteobacteria</taxon>
        <taxon>Acetobacterales</taxon>
        <taxon>Acetobacteraceae</taxon>
        <taxon>Saccharibacter</taxon>
    </lineage>
</organism>
<dbReference type="Pfam" id="PF11948">
    <property type="entry name" value="DUF3465"/>
    <property type="match status" value="1"/>
</dbReference>
<dbReference type="InterPro" id="IPR021856">
    <property type="entry name" value="DUF3465"/>
</dbReference>
<keyword evidence="2" id="KW-1185">Reference proteome</keyword>